<keyword evidence="14" id="KW-1185">Reference proteome</keyword>
<keyword evidence="7" id="KW-0630">Potassium</keyword>
<dbReference type="InterPro" id="IPR003131">
    <property type="entry name" value="T1-type_BTB"/>
</dbReference>
<evidence type="ECO:0000256" key="5">
    <source>
        <dbReference type="ARBA" id="ARBA00022826"/>
    </source>
</evidence>
<dbReference type="Gene3D" id="3.30.710.10">
    <property type="entry name" value="Potassium Channel Kv1.1, Chain A"/>
    <property type="match status" value="1"/>
</dbReference>
<dbReference type="SUPFAM" id="SSF81324">
    <property type="entry name" value="Voltage-gated potassium channels"/>
    <property type="match status" value="1"/>
</dbReference>
<keyword evidence="2" id="KW-0813">Transport</keyword>
<dbReference type="Proteomes" id="UP001652625">
    <property type="component" value="Chromosome 15"/>
</dbReference>
<keyword evidence="9" id="KW-0406">Ion transport</keyword>
<protein>
    <submittedName>
        <fullName evidence="15">Potassium voltage-gated channel subfamily C member 1</fullName>
    </submittedName>
</protein>
<keyword evidence="8 12" id="KW-1133">Transmembrane helix</keyword>
<dbReference type="PANTHER" id="PTHR11537:SF252">
    <property type="entry name" value="POTASSIUM VOLTAGE-GATED CHANNEL PROTEIN SHAW"/>
    <property type="match status" value="1"/>
</dbReference>
<feature type="transmembrane region" description="Helical" evidence="12">
    <location>
        <begin position="179"/>
        <end position="200"/>
    </location>
</feature>
<dbReference type="InterPro" id="IPR003968">
    <property type="entry name" value="K_chnl_volt-dep_Kv"/>
</dbReference>
<dbReference type="InterPro" id="IPR028325">
    <property type="entry name" value="VG_K_chnl"/>
</dbReference>
<evidence type="ECO:0000256" key="2">
    <source>
        <dbReference type="ARBA" id="ARBA00022448"/>
    </source>
</evidence>
<dbReference type="PRINTS" id="PR01498">
    <property type="entry name" value="SHAWCHANNEL"/>
</dbReference>
<dbReference type="Pfam" id="PF02214">
    <property type="entry name" value="BTB_2"/>
    <property type="match status" value="1"/>
</dbReference>
<evidence type="ECO:0000256" key="10">
    <source>
        <dbReference type="ARBA" id="ARBA00023136"/>
    </source>
</evidence>
<comment type="subcellular location">
    <subcellularLocation>
        <location evidence="1">Membrane</location>
        <topology evidence="1">Multi-pass membrane protein</topology>
    </subcellularLocation>
</comment>
<keyword evidence="4 12" id="KW-0812">Transmembrane</keyword>
<evidence type="ECO:0000256" key="7">
    <source>
        <dbReference type="ARBA" id="ARBA00022958"/>
    </source>
</evidence>
<sequence>MNIHKDSSDRDHSKSFIKDTADRVVINIGGIKHECYISTIKNFPDTRLFWIAETALKLKESDSSEFFFDRHSGCFENILNYCRTGKLHCPNDVCGSLFEEELQFWGIDELMMEPCCWGGYTQHRDARQNLKMFDENIDDVDYHKKYSVGRKYSETSFQKYRPKIWALLERPFSSRYAQVVAFLSMMVIITSITTFCMQTVPRLFKYRVLFEYLEYCYCCIFTIEFFLRLACCPSYIAFFCSSLTYIDIISTLQFYIVFFAKVHALDFLFVFRLIRIFRLFRFFKQLTGMQIIVQTLKASMNELMLLLLLVTIPMVIFSTLIYYAEKNANVNLLTSIPDYFWWAIVTMTTVGYGDMVPNSINAKIVGAMCACTGLLIVALPVSVIGSNFAFYYSYAQARMKLPSKAKKVTLTVDKNLTPRYCRDSSIRSKRFANRMLNNKGAPGINEPLFRPSLKSDASLNEKKSSIGTDL</sequence>
<dbReference type="InterPro" id="IPR000210">
    <property type="entry name" value="BTB/POZ_dom"/>
</dbReference>
<evidence type="ECO:0000256" key="9">
    <source>
        <dbReference type="ARBA" id="ARBA00023065"/>
    </source>
</evidence>
<evidence type="ECO:0000256" key="12">
    <source>
        <dbReference type="SAM" id="Phobius"/>
    </source>
</evidence>
<gene>
    <name evidence="15" type="primary">LOC100201407</name>
</gene>
<evidence type="ECO:0000256" key="1">
    <source>
        <dbReference type="ARBA" id="ARBA00004141"/>
    </source>
</evidence>
<dbReference type="InterPro" id="IPR027359">
    <property type="entry name" value="Volt_channel_dom_sf"/>
</dbReference>
<dbReference type="InterPro" id="IPR003974">
    <property type="entry name" value="K_chnl_volt-dep_Kv3"/>
</dbReference>
<keyword evidence="5" id="KW-0631">Potassium channel</keyword>
<dbReference type="SMART" id="SM00225">
    <property type="entry name" value="BTB"/>
    <property type="match status" value="1"/>
</dbReference>
<keyword evidence="10 12" id="KW-0472">Membrane</keyword>
<evidence type="ECO:0000256" key="8">
    <source>
        <dbReference type="ARBA" id="ARBA00022989"/>
    </source>
</evidence>
<reference evidence="15" key="1">
    <citation type="submission" date="2025-08" db="UniProtKB">
        <authorList>
            <consortium name="RefSeq"/>
        </authorList>
    </citation>
    <scope>IDENTIFICATION</scope>
</reference>
<dbReference type="Gene3D" id="1.20.120.350">
    <property type="entry name" value="Voltage-gated potassium channels. Chain C"/>
    <property type="match status" value="1"/>
</dbReference>
<dbReference type="Gene3D" id="1.10.287.70">
    <property type="match status" value="1"/>
</dbReference>
<dbReference type="GeneID" id="100201407"/>
<dbReference type="Pfam" id="PF00520">
    <property type="entry name" value="Ion_trans"/>
    <property type="match status" value="1"/>
</dbReference>
<dbReference type="RefSeq" id="XP_065675254.1">
    <property type="nucleotide sequence ID" value="XM_065819182.1"/>
</dbReference>
<feature type="transmembrane region" description="Helical" evidence="12">
    <location>
        <begin position="364"/>
        <end position="394"/>
    </location>
</feature>
<evidence type="ECO:0000256" key="3">
    <source>
        <dbReference type="ARBA" id="ARBA00022538"/>
    </source>
</evidence>
<feature type="transmembrane region" description="Helical" evidence="12">
    <location>
        <begin position="303"/>
        <end position="324"/>
    </location>
</feature>
<dbReference type="InterPro" id="IPR005821">
    <property type="entry name" value="Ion_trans_dom"/>
</dbReference>
<dbReference type="PANTHER" id="PTHR11537">
    <property type="entry name" value="VOLTAGE-GATED POTASSIUM CHANNEL"/>
    <property type="match status" value="1"/>
</dbReference>
<feature type="domain" description="BTB" evidence="13">
    <location>
        <begin position="22"/>
        <end position="122"/>
    </location>
</feature>
<accession>A0ABM4DL39</accession>
<name>A0ABM4DL39_HYDVU</name>
<evidence type="ECO:0000259" key="13">
    <source>
        <dbReference type="SMART" id="SM00225"/>
    </source>
</evidence>
<dbReference type="InterPro" id="IPR011333">
    <property type="entry name" value="SKP1/BTB/POZ_sf"/>
</dbReference>
<dbReference type="PRINTS" id="PR00169">
    <property type="entry name" value="KCHANNEL"/>
</dbReference>
<evidence type="ECO:0000256" key="4">
    <source>
        <dbReference type="ARBA" id="ARBA00022692"/>
    </source>
</evidence>
<evidence type="ECO:0000313" key="15">
    <source>
        <dbReference type="RefSeq" id="XP_065675254.1"/>
    </source>
</evidence>
<organism evidence="14 15">
    <name type="scientific">Hydra vulgaris</name>
    <name type="common">Hydra</name>
    <name type="synonym">Hydra attenuata</name>
    <dbReference type="NCBI Taxonomy" id="6087"/>
    <lineage>
        <taxon>Eukaryota</taxon>
        <taxon>Metazoa</taxon>
        <taxon>Cnidaria</taxon>
        <taxon>Hydrozoa</taxon>
        <taxon>Hydroidolina</taxon>
        <taxon>Anthoathecata</taxon>
        <taxon>Aplanulata</taxon>
        <taxon>Hydridae</taxon>
        <taxon>Hydra</taxon>
    </lineage>
</organism>
<dbReference type="SUPFAM" id="SSF54695">
    <property type="entry name" value="POZ domain"/>
    <property type="match status" value="1"/>
</dbReference>
<feature type="transmembrane region" description="Helical" evidence="12">
    <location>
        <begin position="212"/>
        <end position="229"/>
    </location>
</feature>
<evidence type="ECO:0000313" key="14">
    <source>
        <dbReference type="Proteomes" id="UP001652625"/>
    </source>
</evidence>
<evidence type="ECO:0000256" key="11">
    <source>
        <dbReference type="ARBA" id="ARBA00023303"/>
    </source>
</evidence>
<evidence type="ECO:0000256" key="6">
    <source>
        <dbReference type="ARBA" id="ARBA00022882"/>
    </source>
</evidence>
<keyword evidence="11" id="KW-0407">Ion channel</keyword>
<proteinExistence type="predicted"/>
<dbReference type="PRINTS" id="PR01491">
    <property type="entry name" value="KVCHANNEL"/>
</dbReference>
<feature type="transmembrane region" description="Helical" evidence="12">
    <location>
        <begin position="339"/>
        <end position="357"/>
    </location>
</feature>
<keyword evidence="3" id="KW-0633">Potassium transport</keyword>
<keyword evidence="6" id="KW-0851">Voltage-gated channel</keyword>